<sequence length="100" mass="11382">NYISGAANPAMRRQCRAGACDDRPECPQSPCRCLYPSRADCALYYQCVQGKPRQYRCSQGLLFNEDTLTCDYDFNVDCSKLRSPLFIRDDQATPHFLTSL</sequence>
<gene>
    <name evidence="3" type="ORF">AVEN_176305_1</name>
    <name evidence="2" type="ORF">AVEN_76644_1</name>
</gene>
<feature type="non-terminal residue" evidence="3">
    <location>
        <position position="1"/>
    </location>
</feature>
<keyword evidence="4" id="KW-1185">Reference proteome</keyword>
<dbReference type="Gene3D" id="2.170.140.10">
    <property type="entry name" value="Chitin binding domain"/>
    <property type="match status" value="1"/>
</dbReference>
<dbReference type="InterPro" id="IPR036508">
    <property type="entry name" value="Chitin-bd_dom_sf"/>
</dbReference>
<feature type="domain" description="Chitin-binding type-2" evidence="1">
    <location>
        <begin position="23"/>
        <end position="80"/>
    </location>
</feature>
<dbReference type="EMBL" id="BGPR01093852">
    <property type="protein sequence ID" value="GBM32516.1"/>
    <property type="molecule type" value="Genomic_DNA"/>
</dbReference>
<dbReference type="OrthoDB" id="6430833at2759"/>
<dbReference type="GO" id="GO:0005576">
    <property type="term" value="C:extracellular region"/>
    <property type="evidence" value="ECO:0007669"/>
    <property type="project" value="InterPro"/>
</dbReference>
<reference evidence="3 4" key="1">
    <citation type="journal article" date="2019" name="Sci. Rep.">
        <title>Orb-weaving spider Araneus ventricosus genome elucidates the spidroin gene catalogue.</title>
        <authorList>
            <person name="Kono N."/>
            <person name="Nakamura H."/>
            <person name="Ohtoshi R."/>
            <person name="Moran D.A.P."/>
            <person name="Shinohara A."/>
            <person name="Yoshida Y."/>
            <person name="Fujiwara M."/>
            <person name="Mori M."/>
            <person name="Tomita M."/>
            <person name="Arakawa K."/>
        </authorList>
    </citation>
    <scope>NUCLEOTIDE SEQUENCE [LARGE SCALE GENOMIC DNA]</scope>
</reference>
<dbReference type="SUPFAM" id="SSF57625">
    <property type="entry name" value="Invertebrate chitin-binding proteins"/>
    <property type="match status" value="1"/>
</dbReference>
<evidence type="ECO:0000313" key="2">
    <source>
        <dbReference type="EMBL" id="GBM32516.1"/>
    </source>
</evidence>
<dbReference type="Proteomes" id="UP000499080">
    <property type="component" value="Unassembled WGS sequence"/>
</dbReference>
<organism evidence="3 4">
    <name type="scientific">Araneus ventricosus</name>
    <name type="common">Orbweaver spider</name>
    <name type="synonym">Epeira ventricosa</name>
    <dbReference type="NCBI Taxonomy" id="182803"/>
    <lineage>
        <taxon>Eukaryota</taxon>
        <taxon>Metazoa</taxon>
        <taxon>Ecdysozoa</taxon>
        <taxon>Arthropoda</taxon>
        <taxon>Chelicerata</taxon>
        <taxon>Arachnida</taxon>
        <taxon>Araneae</taxon>
        <taxon>Araneomorphae</taxon>
        <taxon>Entelegynae</taxon>
        <taxon>Araneoidea</taxon>
        <taxon>Araneidae</taxon>
        <taxon>Araneus</taxon>
    </lineage>
</organism>
<dbReference type="InterPro" id="IPR002557">
    <property type="entry name" value="Chitin-bd_dom"/>
</dbReference>
<dbReference type="GO" id="GO:0008061">
    <property type="term" value="F:chitin binding"/>
    <property type="evidence" value="ECO:0007669"/>
    <property type="project" value="InterPro"/>
</dbReference>
<evidence type="ECO:0000313" key="4">
    <source>
        <dbReference type="Proteomes" id="UP000499080"/>
    </source>
</evidence>
<protein>
    <recommendedName>
        <fullName evidence="1">Chitin-binding type-2 domain-containing protein</fullName>
    </recommendedName>
</protein>
<evidence type="ECO:0000313" key="3">
    <source>
        <dbReference type="EMBL" id="GBM32533.1"/>
    </source>
</evidence>
<name>A0A4Y2ETL3_ARAVE</name>
<dbReference type="EMBL" id="BGPR01093856">
    <property type="protein sequence ID" value="GBM32533.1"/>
    <property type="molecule type" value="Genomic_DNA"/>
</dbReference>
<comment type="caution">
    <text evidence="3">The sequence shown here is derived from an EMBL/GenBank/DDBJ whole genome shotgun (WGS) entry which is preliminary data.</text>
</comment>
<evidence type="ECO:0000259" key="1">
    <source>
        <dbReference type="PROSITE" id="PS50940"/>
    </source>
</evidence>
<dbReference type="AlphaFoldDB" id="A0A4Y2ETL3"/>
<dbReference type="PROSITE" id="PS50940">
    <property type="entry name" value="CHIT_BIND_II"/>
    <property type="match status" value="1"/>
</dbReference>
<dbReference type="Pfam" id="PF01607">
    <property type="entry name" value="CBM_14"/>
    <property type="match status" value="1"/>
</dbReference>
<dbReference type="SMART" id="SM00494">
    <property type="entry name" value="ChtBD2"/>
    <property type="match status" value="1"/>
</dbReference>
<proteinExistence type="predicted"/>
<accession>A0A4Y2ETL3</accession>